<dbReference type="InterPro" id="IPR048405">
    <property type="entry name" value="GldM_Ig-like-1"/>
</dbReference>
<dbReference type="Pfam" id="PF21601">
    <property type="entry name" value="GldM_2nd"/>
    <property type="match status" value="1"/>
</dbReference>
<sequence>MYIVLTALLALNVSAEILNAFKTVDHSLTAASATIEQKNKNIFAAFNEALKDESTKTRANEWFPLAQQAQTRSESVINYIRGLKDRVLHAAEWNPEDSTFKEDDLEAATRVMTDPGKAGDSLHIELGKLRSELLGMITDPVARKRFEASLPIDTTIFKTNNKANQKDWSASYFYMTPAVAAVTILSKFENDVKNSEAMMVDYFYQQVGAVKQVFNTYQPLVGQSSSYAMPGQEITITAGIGAYNNSPETQPKVTIDGATASLNANGVAEYKFTAGSAGSYTKHVVISYFNQATGKQEQATYDVPITVGSPTGASVSADAVKVFYRDLDNPVTISGGSVGDEKVHVSMSNGTLTKTGAGKYIVRPGKAGTPAVITVNADGKASSFEFKVKDVPDPIGKVGINKGGRMRVNDFKAQPGVRADLENFIFEGVKFNVTGYTIVLTGAGFPQLQFRDVKGASFSPIQDLIEKCRPGSTVTIDNIAAAGPGGTRILPPIVFNLY</sequence>
<feature type="domain" description="Gliding motility-associated protein GldM C-terminal" evidence="1">
    <location>
        <begin position="392"/>
        <end position="495"/>
    </location>
</feature>
<dbReference type="AlphaFoldDB" id="A0A1I5VM68"/>
<name>A0A1I5VM68_9BACT</name>
<evidence type="ECO:0000259" key="2">
    <source>
        <dbReference type="Pfam" id="PF12081"/>
    </source>
</evidence>
<dbReference type="Proteomes" id="UP000199031">
    <property type="component" value="Unassembled WGS sequence"/>
</dbReference>
<evidence type="ECO:0000313" key="5">
    <source>
        <dbReference type="EMBL" id="SFQ08066.1"/>
    </source>
</evidence>
<evidence type="ECO:0000313" key="6">
    <source>
        <dbReference type="Proteomes" id="UP000199031"/>
    </source>
</evidence>
<dbReference type="InterPro" id="IPR022720">
    <property type="entry name" value="Motility-assoc_prot_GldM_N"/>
</dbReference>
<dbReference type="InterPro" id="IPR048406">
    <property type="entry name" value="GldM_Ig-like-2"/>
</dbReference>
<evidence type="ECO:0000259" key="4">
    <source>
        <dbReference type="Pfam" id="PF21602"/>
    </source>
</evidence>
<evidence type="ECO:0000259" key="1">
    <source>
        <dbReference type="Pfam" id="PF12080"/>
    </source>
</evidence>
<proteinExistence type="predicted"/>
<reference evidence="5 6" key="1">
    <citation type="submission" date="2016-10" db="EMBL/GenBank/DDBJ databases">
        <authorList>
            <person name="de Groot N.N."/>
        </authorList>
    </citation>
    <scope>NUCLEOTIDE SEQUENCE [LARGE SCALE GENOMIC DNA]</scope>
    <source>
        <strain evidence="5 6">DSM 28286</strain>
    </source>
</reference>
<dbReference type="InterPro" id="IPR022719">
    <property type="entry name" value="Motility-assoc_prot_GldM_C"/>
</dbReference>
<accession>A0A1I5VM68</accession>
<protein>
    <submittedName>
        <fullName evidence="5">Gliding motility-associated protein GldM</fullName>
    </submittedName>
</protein>
<dbReference type="Pfam" id="PF21602">
    <property type="entry name" value="GldM_3rd"/>
    <property type="match status" value="1"/>
</dbReference>
<dbReference type="STRING" id="1465490.SAMN05444277_10547"/>
<dbReference type="Pfam" id="PF12081">
    <property type="entry name" value="GldM_1st"/>
    <property type="match status" value="1"/>
</dbReference>
<dbReference type="EMBL" id="FOXQ01000005">
    <property type="protein sequence ID" value="SFQ08066.1"/>
    <property type="molecule type" value="Genomic_DNA"/>
</dbReference>
<dbReference type="Pfam" id="PF12080">
    <property type="entry name" value="GldM_4th"/>
    <property type="match status" value="1"/>
</dbReference>
<evidence type="ECO:0000259" key="3">
    <source>
        <dbReference type="Pfam" id="PF21601"/>
    </source>
</evidence>
<organism evidence="5 6">
    <name type="scientific">Parafilimonas terrae</name>
    <dbReference type="NCBI Taxonomy" id="1465490"/>
    <lineage>
        <taxon>Bacteria</taxon>
        <taxon>Pseudomonadati</taxon>
        <taxon>Bacteroidota</taxon>
        <taxon>Chitinophagia</taxon>
        <taxon>Chitinophagales</taxon>
        <taxon>Chitinophagaceae</taxon>
        <taxon>Parafilimonas</taxon>
    </lineage>
</organism>
<feature type="domain" description="Gliding motility-associated protein GldM first immunoglobulin-like" evidence="3">
    <location>
        <begin position="213"/>
        <end position="300"/>
    </location>
</feature>
<feature type="domain" description="Gliding motility-associated protein GldM N-terminal" evidence="2">
    <location>
        <begin position="16"/>
        <end position="204"/>
    </location>
</feature>
<gene>
    <name evidence="5" type="ORF">SAMN05444277_10547</name>
</gene>
<feature type="domain" description="Gliding motility-associated protein GldM second immunoglobulin-like" evidence="4">
    <location>
        <begin position="313"/>
        <end position="389"/>
    </location>
</feature>
<keyword evidence="6" id="KW-1185">Reference proteome</keyword>